<dbReference type="EMBL" id="PUHW01000088">
    <property type="protein sequence ID" value="KAG0689299.1"/>
    <property type="molecule type" value="Genomic_DNA"/>
</dbReference>
<dbReference type="Pfam" id="PF07928">
    <property type="entry name" value="Vps54"/>
    <property type="match status" value="1"/>
</dbReference>
<evidence type="ECO:0000256" key="1">
    <source>
        <dbReference type="ARBA" id="ARBA00004601"/>
    </source>
</evidence>
<organism evidence="11 12">
    <name type="scientific">Pichia californica</name>
    <dbReference type="NCBI Taxonomy" id="460514"/>
    <lineage>
        <taxon>Eukaryota</taxon>
        <taxon>Fungi</taxon>
        <taxon>Dikarya</taxon>
        <taxon>Ascomycota</taxon>
        <taxon>Saccharomycotina</taxon>
        <taxon>Pichiomycetes</taxon>
        <taxon>Pichiales</taxon>
        <taxon>Pichiaceae</taxon>
        <taxon>Pichia</taxon>
    </lineage>
</organism>
<keyword evidence="4" id="KW-0653">Protein transport</keyword>
<proteinExistence type="inferred from homology"/>
<evidence type="ECO:0000256" key="6">
    <source>
        <dbReference type="ARBA" id="ARBA00023054"/>
    </source>
</evidence>
<dbReference type="Gene3D" id="2.30.29.30">
    <property type="entry name" value="Pleckstrin-homology domain (PH domain)/Phosphotyrosine-binding domain (PTB)"/>
    <property type="match status" value="1"/>
</dbReference>
<feature type="coiled-coil region" evidence="7">
    <location>
        <begin position="285"/>
        <end position="312"/>
    </location>
</feature>
<dbReference type="Pfam" id="PF16457">
    <property type="entry name" value="PH_12"/>
    <property type="match status" value="1"/>
</dbReference>
<dbReference type="PANTHER" id="PTHR12965">
    <property type="entry name" value="VACUOLAR PROTEIN SORTING 54"/>
    <property type="match status" value="1"/>
</dbReference>
<dbReference type="GO" id="GO:0042147">
    <property type="term" value="P:retrograde transport, endosome to Golgi"/>
    <property type="evidence" value="ECO:0007669"/>
    <property type="project" value="InterPro"/>
</dbReference>
<comment type="similarity">
    <text evidence="2">Belongs to the VPS54 family.</text>
</comment>
<evidence type="ECO:0008006" key="13">
    <source>
        <dbReference type="Google" id="ProtNLM"/>
    </source>
</evidence>
<dbReference type="GO" id="GO:0005829">
    <property type="term" value="C:cytosol"/>
    <property type="evidence" value="ECO:0007669"/>
    <property type="project" value="GOC"/>
</dbReference>
<evidence type="ECO:0000256" key="4">
    <source>
        <dbReference type="ARBA" id="ARBA00022927"/>
    </source>
</evidence>
<dbReference type="GO" id="GO:0000938">
    <property type="term" value="C:GARP complex"/>
    <property type="evidence" value="ECO:0007669"/>
    <property type="project" value="InterPro"/>
</dbReference>
<evidence type="ECO:0000259" key="10">
    <source>
        <dbReference type="Pfam" id="PF16457"/>
    </source>
</evidence>
<evidence type="ECO:0000313" key="12">
    <source>
        <dbReference type="Proteomes" id="UP000697127"/>
    </source>
</evidence>
<protein>
    <recommendedName>
        <fullName evidence="13">PH domain-containing protein</fullName>
    </recommendedName>
</protein>
<dbReference type="PANTHER" id="PTHR12965:SF0">
    <property type="entry name" value="VACUOLAR PROTEIN SORTING-ASSOCIATED PROTEIN 54"/>
    <property type="match status" value="1"/>
</dbReference>
<feature type="region of interest" description="Disordered" evidence="8">
    <location>
        <begin position="1284"/>
        <end position="1306"/>
    </location>
</feature>
<keyword evidence="3" id="KW-0813">Transport</keyword>
<feature type="domain" description="PH" evidence="10">
    <location>
        <begin position="1809"/>
        <end position="1939"/>
    </location>
</feature>
<comment type="caution">
    <text evidence="11">The sequence shown here is derived from an EMBL/GenBank/DDBJ whole genome shotgun (WGS) entry which is preliminary data.</text>
</comment>
<evidence type="ECO:0000256" key="3">
    <source>
        <dbReference type="ARBA" id="ARBA00022448"/>
    </source>
</evidence>
<feature type="domain" description="Vacuolar protein sorting-associated protein 54 C-terminal" evidence="9">
    <location>
        <begin position="777"/>
        <end position="921"/>
    </location>
</feature>
<comment type="subcellular location">
    <subcellularLocation>
        <location evidence="1">Golgi apparatus</location>
        <location evidence="1">trans-Golgi network</location>
    </subcellularLocation>
</comment>
<reference evidence="11" key="1">
    <citation type="submission" date="2020-11" db="EMBL/GenBank/DDBJ databases">
        <title>Kefir isolates.</title>
        <authorList>
            <person name="Marcisauskas S."/>
            <person name="Kim Y."/>
            <person name="Blasche S."/>
        </authorList>
    </citation>
    <scope>NUCLEOTIDE SEQUENCE</scope>
    <source>
        <strain evidence="11">Olga-1</strain>
    </source>
</reference>
<keyword evidence="12" id="KW-1185">Reference proteome</keyword>
<evidence type="ECO:0000256" key="7">
    <source>
        <dbReference type="SAM" id="Coils"/>
    </source>
</evidence>
<dbReference type="GO" id="GO:0006896">
    <property type="term" value="P:Golgi to vacuole transport"/>
    <property type="evidence" value="ECO:0007669"/>
    <property type="project" value="TreeGrafter"/>
</dbReference>
<dbReference type="InterPro" id="IPR001849">
    <property type="entry name" value="PH_domain"/>
</dbReference>
<evidence type="ECO:0000259" key="9">
    <source>
        <dbReference type="Pfam" id="PF07928"/>
    </source>
</evidence>
<sequence length="2030" mass="232825">MSHSHSVASFSPSQSLLNSTTNNDITDIDIDNDIDITDINDTLRTNSVFNTSFLMDPTESLINNTPNSIFELVKNVNYRKKSTTTSLLSINSTSTVISLNGPTSKDIPPTKLSSIQLIPNSDSDFINYLNLIDNNDNDENYYNNFKNSKLLTSHSLNKLNSDKNSNENENSNEVNNSILKEEKEANLTSNNLLNVPKIYFNEDFRLDDPRIFNKVIENTRFLTLIDNDLSNNNNDDDDSNNSNKLMVDHEALQDKLSSYLDIIEINLIHEIAKSSDNFFSALDDLKKITKSSKNLTNQLQNVNSKLLKIKLKKINNAKNLIKMIQKYQNIQKFNQILIQIKLILNQSDLAESFYYKSNYDQSLELVDSVFALIKGNIPSNPLIDKLIQNWKFPPKDLNKLPALIPLKRLLSNLITDTGKSYAKLFSNYLIDDLRLNYENISTYSILQRLLGNNDNSNNKLINNNLINNEFNLTIINYLKGLTRCGELSSAFKLYEERLSNELKSIFKSNLPTDSNNISLSSNKSDDSKSTNITTNINNALILSDLVKNMTPKEFENMLVDDYTKFSETFRRLIIHKNLLLTNSIDVLNNFDSQILKIQPDLIIELDISNSISYSINSIQRRMAKLIKIREQQNSFIPLNYFLRFYKLNISFLTECEIVSKGMINDPILKDVINRQLMIFIQQFHKESMKRCIKIIETEIWKDDGLSIESQLILDLITRASEGNVEDSEWIKGLSINFEDYNNENLNNNNNNNNNNNDLRNNNIINNEIRKTLNLHSQNYILPSSVGLILGTIKAYLLLIHYFKNNINNIISQNYLPELFKAINLKIHQSVLGAQATKTAGLKHITTKHLALACEVCRFWSVVVADIERACLSELNNFNNSKDNENINKIRFIIMKEFDEVRGLFGEQVVDVYDKLVAIMRDTTLSLIQNLKISDFLNSQNDSNNEFKVNLYMENIVKKTLTIARSVQRYLPIEEYNGVMMRIFNEYEKILSEKYKEILNQCLNNEDLIKIVKFQIKIDIEFFRLKLDDENSLNVVKNLFILIGYEDINESSKSISNLELVKPNEDSIIEKESKTDESIESKNDERSVESKTDETSVEESKPDQKSVEETKPDQSVEETKPVEKLVEKTKPDEKSVEESKPVEKSLEETKPDQKSVEETKPDQKSVEEESKPDQKSVEETKPDEKLVEETKPHEKSVEEETKPDQKSVEEESKPDQKSVEETKPDEKLVEETKPHEKSVEEETKPDQKSVEETKPDQSVEESKPVEDSVEETKYVAFVDEATAEDSKQMITTQEKTETKDTLNDDSKSEHLKQLKFAQGSVTGTSPVQLDESTAIKYISILRQDLINIVASKNSSPQFNPKTLNEILVLTKTLDYVPKSDKLFSLFDAQLFRALFHLACISDIPIEVLRGVLRISLTYLAGVLPKTRKQGMFRILLGVLCEPIVDQNVNNVSLPMTNSLSSSSQIDSNSIYIPNRCDILFANLASKITFSDARMNLNIVDFISKVFYRLMETISLIGNNNDNNNQLIIEEQWLLNVIRSLYVNNFFGVLSCIKGISEIESMTGLRGSMELTSKWLENKKIDSKNSIWLECCSLTKEIGVNLNETDLSNINNINNIDESKSGLLSILSLVGALRQPKRSLKKIMVECNMTSAFPIIKFITSINLIINQHKSLNRIFGIWNTELWYSLLNVGTRCWLFSNSSVQNDDINKVINMVEVVIIWLAKNLNTTEIPNTNNNIININTDKITKDDIEIGTISNDYDIVSLLEKVDNFDYNEIKLLQLKEIRLNQINQWSNEMKPFENLVHTQVIALVRDQRFLQLSKGSWVFATNPLNSNDNRHYFLTLNSNSQSIVYKEFSKRPNIKNSQPPNLDKDGTYIEFKNIIGIESENLNPNISDNGLINIQSERMDVNKIEIILKNKIFEFYVDTKQLKDIWVDGLRILVADSKKDNKEKEKEKDINNDQLRNSTMKLSISEEFIMGSGLSDDVRNQIKALEDIRVRTQMLDLDYSNKSLSIHKQLESIDWTSLNTNFHYD</sequence>
<evidence type="ECO:0000313" key="11">
    <source>
        <dbReference type="EMBL" id="KAG0689299.1"/>
    </source>
</evidence>
<name>A0A9P7BGX9_9ASCO</name>
<feature type="compositionally biased region" description="Basic and acidic residues" evidence="8">
    <location>
        <begin position="1293"/>
        <end position="1306"/>
    </location>
</feature>
<dbReference type="GO" id="GO:0019905">
    <property type="term" value="F:syntaxin binding"/>
    <property type="evidence" value="ECO:0007669"/>
    <property type="project" value="TreeGrafter"/>
</dbReference>
<keyword evidence="5" id="KW-0333">Golgi apparatus</keyword>
<dbReference type="GO" id="GO:0015031">
    <property type="term" value="P:protein transport"/>
    <property type="evidence" value="ECO:0007669"/>
    <property type="project" value="UniProtKB-KW"/>
</dbReference>
<accession>A0A9P7BGX9</accession>
<evidence type="ECO:0000256" key="2">
    <source>
        <dbReference type="ARBA" id="ARBA00009150"/>
    </source>
</evidence>
<feature type="region of interest" description="Disordered" evidence="8">
    <location>
        <begin position="1068"/>
        <end position="1270"/>
    </location>
</feature>
<evidence type="ECO:0000256" key="8">
    <source>
        <dbReference type="SAM" id="MobiDB-lite"/>
    </source>
</evidence>
<keyword evidence="6 7" id="KW-0175">Coiled coil</keyword>
<dbReference type="InterPro" id="IPR039745">
    <property type="entry name" value="Vps54"/>
</dbReference>
<dbReference type="Proteomes" id="UP000697127">
    <property type="component" value="Unassembled WGS sequence"/>
</dbReference>
<gene>
    <name evidence="11" type="ORF">C6P40_005236</name>
</gene>
<dbReference type="InterPro" id="IPR011993">
    <property type="entry name" value="PH-like_dom_sf"/>
</dbReference>
<evidence type="ECO:0000256" key="5">
    <source>
        <dbReference type="ARBA" id="ARBA00023034"/>
    </source>
</evidence>
<dbReference type="InterPro" id="IPR012501">
    <property type="entry name" value="Vps54_C"/>
</dbReference>